<evidence type="ECO:0000256" key="7">
    <source>
        <dbReference type="ARBA" id="ARBA00022759"/>
    </source>
</evidence>
<dbReference type="InterPro" id="IPR050092">
    <property type="entry name" value="RNase_H"/>
</dbReference>
<organism evidence="12 13">
    <name type="scientific">Flavobacterium suaedae</name>
    <dbReference type="NCBI Taxonomy" id="1767027"/>
    <lineage>
        <taxon>Bacteria</taxon>
        <taxon>Pseudomonadati</taxon>
        <taxon>Bacteroidota</taxon>
        <taxon>Flavobacteriia</taxon>
        <taxon>Flavobacteriales</taxon>
        <taxon>Flavobacteriaceae</taxon>
        <taxon>Flavobacterium</taxon>
    </lineage>
</organism>
<evidence type="ECO:0000313" key="13">
    <source>
        <dbReference type="Proteomes" id="UP000615760"/>
    </source>
</evidence>
<dbReference type="EMBL" id="BMJE01000007">
    <property type="protein sequence ID" value="GGB84488.1"/>
    <property type="molecule type" value="Genomic_DNA"/>
</dbReference>
<feature type="binding site" evidence="10">
    <location>
        <position position="50"/>
    </location>
    <ligand>
        <name>Mg(2+)</name>
        <dbReference type="ChEBI" id="CHEBI:18420"/>
        <label>1</label>
    </ligand>
</feature>
<evidence type="ECO:0000256" key="2">
    <source>
        <dbReference type="ARBA" id="ARBA00005300"/>
    </source>
</evidence>
<evidence type="ECO:0000256" key="5">
    <source>
        <dbReference type="ARBA" id="ARBA00022722"/>
    </source>
</evidence>
<dbReference type="PANTHER" id="PTHR10642:SF26">
    <property type="entry name" value="RIBONUCLEASE H1"/>
    <property type="match status" value="1"/>
</dbReference>
<feature type="binding site" evidence="10">
    <location>
        <position position="133"/>
    </location>
    <ligand>
        <name>Mg(2+)</name>
        <dbReference type="ChEBI" id="CHEBI:18420"/>
        <label>2</label>
    </ligand>
</feature>
<evidence type="ECO:0000256" key="8">
    <source>
        <dbReference type="ARBA" id="ARBA00022801"/>
    </source>
</evidence>
<keyword evidence="8 10" id="KW-0378">Hydrolase</keyword>
<dbReference type="CDD" id="cd09278">
    <property type="entry name" value="RNase_HI_prokaryote_like"/>
    <property type="match status" value="1"/>
</dbReference>
<proteinExistence type="inferred from homology"/>
<keyword evidence="6 10" id="KW-0479">Metal-binding</keyword>
<keyword evidence="9 10" id="KW-0460">Magnesium</keyword>
<evidence type="ECO:0000259" key="11">
    <source>
        <dbReference type="PROSITE" id="PS50879"/>
    </source>
</evidence>
<dbReference type="InterPro" id="IPR012337">
    <property type="entry name" value="RNaseH-like_sf"/>
</dbReference>
<dbReference type="HAMAP" id="MF_00042">
    <property type="entry name" value="RNase_H"/>
    <property type="match status" value="1"/>
</dbReference>
<comment type="subunit">
    <text evidence="3 10">Monomer.</text>
</comment>
<evidence type="ECO:0000313" key="12">
    <source>
        <dbReference type="EMBL" id="GGB84488.1"/>
    </source>
</evidence>
<dbReference type="PROSITE" id="PS50879">
    <property type="entry name" value="RNASE_H_1"/>
    <property type="match status" value="1"/>
</dbReference>
<comment type="function">
    <text evidence="10">Endonuclease that specifically degrades the RNA of RNA-DNA hybrids.</text>
</comment>
<sequence>MQHTVQIYTDGAAKGNPGPGGYGVVMELTGSNYRKEFYEGFRRTTNNRMELLAVIVGLEKLKNPGTTVLVTSDSKYVVDAVTKGWVFNWEKKGFKDKKNPDLWKRFLKIYRQHKVDFKWVKGHNNHPQNERCDQLAVMAATQPNLHVDEYYEQEDSKLL</sequence>
<evidence type="ECO:0000256" key="3">
    <source>
        <dbReference type="ARBA" id="ARBA00011245"/>
    </source>
</evidence>
<feature type="domain" description="RNase H type-1" evidence="11">
    <location>
        <begin position="1"/>
        <end position="141"/>
    </location>
</feature>
<dbReference type="PANTHER" id="PTHR10642">
    <property type="entry name" value="RIBONUCLEASE H1"/>
    <property type="match status" value="1"/>
</dbReference>
<comment type="caution">
    <text evidence="12">The sequence shown here is derived from an EMBL/GenBank/DDBJ whole genome shotgun (WGS) entry which is preliminary data.</text>
</comment>
<dbReference type="RefSeq" id="WP_188621714.1">
    <property type="nucleotide sequence ID" value="NZ_BMJE01000007.1"/>
</dbReference>
<keyword evidence="7 10" id="KW-0255">Endonuclease</keyword>
<feature type="binding site" evidence="10">
    <location>
        <position position="10"/>
    </location>
    <ligand>
        <name>Mg(2+)</name>
        <dbReference type="ChEBI" id="CHEBI:18420"/>
        <label>1</label>
    </ligand>
</feature>
<evidence type="ECO:0000256" key="6">
    <source>
        <dbReference type="ARBA" id="ARBA00022723"/>
    </source>
</evidence>
<dbReference type="InterPro" id="IPR036397">
    <property type="entry name" value="RNaseH_sf"/>
</dbReference>
<comment type="catalytic activity">
    <reaction evidence="1 10">
        <text>Endonucleolytic cleavage to 5'-phosphomonoester.</text>
        <dbReference type="EC" id="3.1.26.4"/>
    </reaction>
</comment>
<dbReference type="EC" id="3.1.26.4" evidence="4 10"/>
<protein>
    <recommendedName>
        <fullName evidence="4 10">Ribonuclease H</fullName>
        <shortName evidence="10">RNase H</shortName>
        <ecNumber evidence="4 10">3.1.26.4</ecNumber>
    </recommendedName>
</protein>
<comment type="cofactor">
    <cofactor evidence="10">
        <name>Mg(2+)</name>
        <dbReference type="ChEBI" id="CHEBI:18420"/>
    </cofactor>
    <text evidence="10">Binds 1 Mg(2+) ion per subunit. May bind a second metal ion at a regulatory site, or after substrate binding.</text>
</comment>
<dbReference type="NCBIfam" id="NF001236">
    <property type="entry name" value="PRK00203.1"/>
    <property type="match status" value="1"/>
</dbReference>
<evidence type="ECO:0000256" key="9">
    <source>
        <dbReference type="ARBA" id="ARBA00022842"/>
    </source>
</evidence>
<dbReference type="Pfam" id="PF00075">
    <property type="entry name" value="RNase_H"/>
    <property type="match status" value="1"/>
</dbReference>
<feature type="binding site" evidence="10">
    <location>
        <position position="73"/>
    </location>
    <ligand>
        <name>Mg(2+)</name>
        <dbReference type="ChEBI" id="CHEBI:18420"/>
        <label>1</label>
    </ligand>
</feature>
<dbReference type="Gene3D" id="3.30.420.10">
    <property type="entry name" value="Ribonuclease H-like superfamily/Ribonuclease H"/>
    <property type="match status" value="1"/>
</dbReference>
<keyword evidence="10" id="KW-0963">Cytoplasm</keyword>
<gene>
    <name evidence="10 12" type="primary">rnhA</name>
    <name evidence="12" type="ORF">GCM10007424_25660</name>
</gene>
<dbReference type="InterPro" id="IPR022892">
    <property type="entry name" value="RNaseHI"/>
</dbReference>
<comment type="subcellular location">
    <subcellularLocation>
        <location evidence="10">Cytoplasm</location>
    </subcellularLocation>
</comment>
<dbReference type="Proteomes" id="UP000615760">
    <property type="component" value="Unassembled WGS sequence"/>
</dbReference>
<evidence type="ECO:0000256" key="1">
    <source>
        <dbReference type="ARBA" id="ARBA00000077"/>
    </source>
</evidence>
<keyword evidence="13" id="KW-1185">Reference proteome</keyword>
<name>A0ABQ1K559_9FLAO</name>
<reference evidence="13" key="1">
    <citation type="journal article" date="2019" name="Int. J. Syst. Evol. Microbiol.">
        <title>The Global Catalogue of Microorganisms (GCM) 10K type strain sequencing project: providing services to taxonomists for standard genome sequencing and annotation.</title>
        <authorList>
            <consortium name="The Broad Institute Genomics Platform"/>
            <consortium name="The Broad Institute Genome Sequencing Center for Infectious Disease"/>
            <person name="Wu L."/>
            <person name="Ma J."/>
        </authorList>
    </citation>
    <scope>NUCLEOTIDE SEQUENCE [LARGE SCALE GENOMIC DNA]</scope>
    <source>
        <strain evidence="13">CGMCC 1.15461</strain>
    </source>
</reference>
<dbReference type="SUPFAM" id="SSF53098">
    <property type="entry name" value="Ribonuclease H-like"/>
    <property type="match status" value="1"/>
</dbReference>
<keyword evidence="5 10" id="KW-0540">Nuclease</keyword>
<evidence type="ECO:0000256" key="10">
    <source>
        <dbReference type="HAMAP-Rule" id="MF_00042"/>
    </source>
</evidence>
<comment type="similarity">
    <text evidence="2 10">Belongs to the RNase H family.</text>
</comment>
<dbReference type="InterPro" id="IPR002156">
    <property type="entry name" value="RNaseH_domain"/>
</dbReference>
<accession>A0ABQ1K559</accession>
<feature type="binding site" evidence="10">
    <location>
        <position position="10"/>
    </location>
    <ligand>
        <name>Mg(2+)</name>
        <dbReference type="ChEBI" id="CHEBI:18420"/>
        <label>2</label>
    </ligand>
</feature>
<evidence type="ECO:0000256" key="4">
    <source>
        <dbReference type="ARBA" id="ARBA00012180"/>
    </source>
</evidence>